<sequence>MKRTIFIIYTLINFTFIQSHANNFLERTITGESTIHLKIAEYFKGSTIGISDDNIIIVGGIINSRSSSDSLSNRISLYKLIDSKIEKSGQFVFPESISFGQIICHSNSFVYLGGIKNDEINKNIYQIEVLNDQIVVNKIGELPFEKPTSSATLFQNKIWISGISNGQNIFWSYDFNTSKWSPAFTRNLNSNAKLVSQNDGNQEMLYLIEFDDKNNYWTISKLTNLQMGEFKIENSFSTGNHKLKKTFSIGYSNILLVFDNKSVDGDINFFIYNTITKKNIKLDSNIGINIEAFQQTNDKIVIVGNKGDNSNELICSPIINKTRFAFLDIFFLAFYCFLLIIIGYYFSRREKTISDYFKGGKRIPAWAAGISLIATTFSAVSFMSLPGKSFSTNILYIFIPLGSLIAIYFVIKWILPFFMRLNITSAYEYLEKRFSSGMRTVGSSIFILGELFRLGIILLLPAMVLSVVSGFNIYYSIIIMGMIATI</sequence>
<evidence type="ECO:0000256" key="7">
    <source>
        <dbReference type="ARBA" id="ARBA00023053"/>
    </source>
</evidence>
<feature type="transmembrane region" description="Helical" evidence="12">
    <location>
        <begin position="397"/>
        <end position="419"/>
    </location>
</feature>
<evidence type="ECO:0000256" key="12">
    <source>
        <dbReference type="SAM" id="Phobius"/>
    </source>
</evidence>
<dbReference type="AlphaFoldDB" id="A0A1M6PVX0"/>
<reference evidence="13 14" key="1">
    <citation type="submission" date="2016-11" db="EMBL/GenBank/DDBJ databases">
        <authorList>
            <person name="Jaros S."/>
            <person name="Januszkiewicz K."/>
            <person name="Wedrychowicz H."/>
        </authorList>
    </citation>
    <scope>NUCLEOTIDE SEQUENCE [LARGE SCALE GENOMIC DNA]</scope>
    <source>
        <strain evidence="13 14">DSM 27063</strain>
    </source>
</reference>
<evidence type="ECO:0000256" key="1">
    <source>
        <dbReference type="ARBA" id="ARBA00004651"/>
    </source>
</evidence>
<dbReference type="STRING" id="1168035.SAMN05444280_1761"/>
<dbReference type="RefSeq" id="WP_073174210.1">
    <property type="nucleotide sequence ID" value="NZ_FQZE01000076.1"/>
</dbReference>
<evidence type="ECO:0000256" key="6">
    <source>
        <dbReference type="ARBA" id="ARBA00022989"/>
    </source>
</evidence>
<evidence type="ECO:0000256" key="11">
    <source>
        <dbReference type="RuleBase" id="RU362091"/>
    </source>
</evidence>
<feature type="transmembrane region" description="Helical" evidence="12">
    <location>
        <begin position="466"/>
        <end position="485"/>
    </location>
</feature>
<dbReference type="PANTHER" id="PTHR42985:SF40">
    <property type="entry name" value="LD47995P-RELATED"/>
    <property type="match status" value="1"/>
</dbReference>
<feature type="transmembrane region" description="Helical" evidence="12">
    <location>
        <begin position="366"/>
        <end position="385"/>
    </location>
</feature>
<dbReference type="OrthoDB" id="9803597at2"/>
<keyword evidence="5 12" id="KW-0812">Transmembrane</keyword>
<dbReference type="Pfam" id="PF00474">
    <property type="entry name" value="SSF"/>
    <property type="match status" value="1"/>
</dbReference>
<evidence type="ECO:0000313" key="13">
    <source>
        <dbReference type="EMBL" id="SHK12056.1"/>
    </source>
</evidence>
<dbReference type="EMBL" id="FQZE01000076">
    <property type="protein sequence ID" value="SHK12056.1"/>
    <property type="molecule type" value="Genomic_DNA"/>
</dbReference>
<dbReference type="GO" id="GO:0015293">
    <property type="term" value="F:symporter activity"/>
    <property type="evidence" value="ECO:0007669"/>
    <property type="project" value="TreeGrafter"/>
</dbReference>
<keyword evidence="8" id="KW-0406">Ion transport</keyword>
<evidence type="ECO:0000256" key="3">
    <source>
        <dbReference type="ARBA" id="ARBA00022448"/>
    </source>
</evidence>
<comment type="similarity">
    <text evidence="2 11">Belongs to the sodium:solute symporter (SSF) (TC 2.A.21) family.</text>
</comment>
<evidence type="ECO:0000256" key="4">
    <source>
        <dbReference type="ARBA" id="ARBA00022475"/>
    </source>
</evidence>
<evidence type="ECO:0000256" key="5">
    <source>
        <dbReference type="ARBA" id="ARBA00022692"/>
    </source>
</evidence>
<dbReference type="GO" id="GO:0006814">
    <property type="term" value="P:sodium ion transport"/>
    <property type="evidence" value="ECO:0007669"/>
    <property type="project" value="UniProtKB-KW"/>
</dbReference>
<keyword evidence="9 12" id="KW-0472">Membrane</keyword>
<keyword evidence="14" id="KW-1185">Reference proteome</keyword>
<gene>
    <name evidence="13" type="ORF">SAMN05444280_1761</name>
</gene>
<dbReference type="InterPro" id="IPR051163">
    <property type="entry name" value="Sodium:Solute_Symporter_SSF"/>
</dbReference>
<keyword evidence="4" id="KW-1003">Cell membrane</keyword>
<evidence type="ECO:0000313" key="14">
    <source>
        <dbReference type="Proteomes" id="UP000184050"/>
    </source>
</evidence>
<name>A0A1M6PVX0_9BACT</name>
<dbReference type="GO" id="GO:0005886">
    <property type="term" value="C:plasma membrane"/>
    <property type="evidence" value="ECO:0007669"/>
    <property type="project" value="UniProtKB-SubCell"/>
</dbReference>
<dbReference type="Gene3D" id="1.20.1730.10">
    <property type="entry name" value="Sodium/glucose cotransporter"/>
    <property type="match status" value="1"/>
</dbReference>
<dbReference type="PANTHER" id="PTHR42985">
    <property type="entry name" value="SODIUM-COUPLED MONOCARBOXYLATE TRANSPORTER"/>
    <property type="match status" value="1"/>
</dbReference>
<keyword evidence="6 12" id="KW-1133">Transmembrane helix</keyword>
<dbReference type="InterPro" id="IPR015915">
    <property type="entry name" value="Kelch-typ_b-propeller"/>
</dbReference>
<dbReference type="Proteomes" id="UP000184050">
    <property type="component" value="Unassembled WGS sequence"/>
</dbReference>
<organism evidence="13 14">
    <name type="scientific">Tangfeifania diversioriginum</name>
    <dbReference type="NCBI Taxonomy" id="1168035"/>
    <lineage>
        <taxon>Bacteria</taxon>
        <taxon>Pseudomonadati</taxon>
        <taxon>Bacteroidota</taxon>
        <taxon>Bacteroidia</taxon>
        <taxon>Marinilabiliales</taxon>
        <taxon>Prolixibacteraceae</taxon>
        <taxon>Tangfeifania</taxon>
    </lineage>
</organism>
<protein>
    <submittedName>
        <fullName evidence="13">Sodium:solute symporter family protein</fullName>
    </submittedName>
</protein>
<dbReference type="PROSITE" id="PS50283">
    <property type="entry name" value="NA_SOLUT_SYMP_3"/>
    <property type="match status" value="1"/>
</dbReference>
<keyword evidence="7" id="KW-0915">Sodium</keyword>
<keyword evidence="10" id="KW-0739">Sodium transport</keyword>
<accession>A0A1M6PVX0</accession>
<dbReference type="InterPro" id="IPR038377">
    <property type="entry name" value="Na/Glc_symporter_sf"/>
</dbReference>
<comment type="subcellular location">
    <subcellularLocation>
        <location evidence="1">Cell membrane</location>
        <topology evidence="1">Multi-pass membrane protein</topology>
    </subcellularLocation>
</comment>
<keyword evidence="3" id="KW-0813">Transport</keyword>
<feature type="transmembrane region" description="Helical" evidence="12">
    <location>
        <begin position="324"/>
        <end position="346"/>
    </location>
</feature>
<dbReference type="InterPro" id="IPR001734">
    <property type="entry name" value="Na/solute_symporter"/>
</dbReference>
<evidence type="ECO:0000256" key="8">
    <source>
        <dbReference type="ARBA" id="ARBA00023065"/>
    </source>
</evidence>
<dbReference type="SUPFAM" id="SSF117281">
    <property type="entry name" value="Kelch motif"/>
    <property type="match status" value="1"/>
</dbReference>
<evidence type="ECO:0000256" key="2">
    <source>
        <dbReference type="ARBA" id="ARBA00006434"/>
    </source>
</evidence>
<proteinExistence type="inferred from homology"/>
<dbReference type="Gene3D" id="2.120.10.80">
    <property type="entry name" value="Kelch-type beta propeller"/>
    <property type="match status" value="1"/>
</dbReference>
<evidence type="ECO:0000256" key="10">
    <source>
        <dbReference type="ARBA" id="ARBA00023201"/>
    </source>
</evidence>
<evidence type="ECO:0000256" key="9">
    <source>
        <dbReference type="ARBA" id="ARBA00023136"/>
    </source>
</evidence>